<keyword evidence="10" id="KW-1185">Reference proteome</keyword>
<dbReference type="EMBL" id="KQ030534">
    <property type="protein sequence ID" value="KJZ73471.1"/>
    <property type="molecule type" value="Genomic_DNA"/>
</dbReference>
<dbReference type="Pfam" id="PF07690">
    <property type="entry name" value="MFS_1"/>
    <property type="match status" value="1"/>
</dbReference>
<dbReference type="InterPro" id="IPR036259">
    <property type="entry name" value="MFS_trans_sf"/>
</dbReference>
<feature type="transmembrane region" description="Helical" evidence="7">
    <location>
        <begin position="139"/>
        <end position="162"/>
    </location>
</feature>
<feature type="transmembrane region" description="Helical" evidence="7">
    <location>
        <begin position="453"/>
        <end position="476"/>
    </location>
</feature>
<accession>A0A0F7ZI69</accession>
<evidence type="ECO:0000256" key="7">
    <source>
        <dbReference type="SAM" id="Phobius"/>
    </source>
</evidence>
<evidence type="ECO:0000256" key="3">
    <source>
        <dbReference type="ARBA" id="ARBA00022475"/>
    </source>
</evidence>
<keyword evidence="3" id="KW-1003">Cell membrane</keyword>
<feature type="transmembrane region" description="Helical" evidence="7">
    <location>
        <begin position="280"/>
        <end position="299"/>
    </location>
</feature>
<evidence type="ECO:0000256" key="1">
    <source>
        <dbReference type="ARBA" id="ARBA00004651"/>
    </source>
</evidence>
<feature type="transmembrane region" description="Helical" evidence="7">
    <location>
        <begin position="319"/>
        <end position="338"/>
    </location>
</feature>
<dbReference type="InterPro" id="IPR020846">
    <property type="entry name" value="MFS_dom"/>
</dbReference>
<evidence type="ECO:0000256" key="5">
    <source>
        <dbReference type="ARBA" id="ARBA00022989"/>
    </source>
</evidence>
<evidence type="ECO:0000256" key="6">
    <source>
        <dbReference type="ARBA" id="ARBA00023136"/>
    </source>
</evidence>
<sequence>MSHQQIGPSESRVAEDIAPTNTDVIKTVTELNEDHPLNWRASKRWLHVTLAAVLGLIANMAATMCAPGIGGLVAEFGIESSKILGTLAVTIYVLGIALGPLVMSPLSETWGRLLIYHASNIIFVAFLIGSALSRNIAQYMVFRFLSGCAGGAPMALGGGTIADVTHLKERASAMALFSLGPLTGPVLGPLIGGFVATSRGWRWTFWVLVILSSAVTMFTFAVMRETHPRVLHERKSRSLRVSEGSVASEYVSQLQRHLSARHLLLQALTRPFELLIQSPVLLAISLYVAFIFGLLYILFTSFSPVFEGQYGFSTATSGLVYLGLGISLVIDVFIFGPLNHRVQAVCEKRDGGHVPEHRLLLMIWFSPFVPAGLLLYGWTVEYKVHWVVPILGTVLIGFGGFFIVMPAQLYIVDLFGSGASASALSASLLVRYVCGTFLPLATPKLYATLRYGWGNTLLALLALVFVPAPIIIYHFGKRVRQRNMSKA</sequence>
<comment type="subcellular location">
    <subcellularLocation>
        <location evidence="1">Cell membrane</location>
        <topology evidence="1">Multi-pass membrane protein</topology>
    </subcellularLocation>
</comment>
<feature type="transmembrane region" description="Helical" evidence="7">
    <location>
        <begin position="384"/>
        <end position="404"/>
    </location>
</feature>
<feature type="transmembrane region" description="Helical" evidence="7">
    <location>
        <begin position="114"/>
        <end position="133"/>
    </location>
</feature>
<name>A0A0F7ZI69_9HYPO</name>
<evidence type="ECO:0000256" key="2">
    <source>
        <dbReference type="ARBA" id="ARBA00008335"/>
    </source>
</evidence>
<dbReference type="Proteomes" id="UP000054481">
    <property type="component" value="Unassembled WGS sequence"/>
</dbReference>
<proteinExistence type="inferred from homology"/>
<protein>
    <recommendedName>
        <fullName evidence="8">Major facilitator superfamily (MFS) profile domain-containing protein</fullName>
    </recommendedName>
</protein>
<comment type="similarity">
    <text evidence="2">Belongs to the major facilitator superfamily.</text>
</comment>
<keyword evidence="6 7" id="KW-0472">Membrane</keyword>
<feature type="transmembrane region" description="Helical" evidence="7">
    <location>
        <begin position="45"/>
        <end position="71"/>
    </location>
</feature>
<dbReference type="OrthoDB" id="5296287at2759"/>
<evidence type="ECO:0000256" key="4">
    <source>
        <dbReference type="ARBA" id="ARBA00022692"/>
    </source>
</evidence>
<dbReference type="PROSITE" id="PS50850">
    <property type="entry name" value="MFS"/>
    <property type="match status" value="1"/>
</dbReference>
<dbReference type="SUPFAM" id="SSF103473">
    <property type="entry name" value="MFS general substrate transporter"/>
    <property type="match status" value="1"/>
</dbReference>
<feature type="transmembrane region" description="Helical" evidence="7">
    <location>
        <begin position="203"/>
        <end position="223"/>
    </location>
</feature>
<dbReference type="PANTHER" id="PTHR23502:SF135">
    <property type="entry name" value="MAJOR FACILITATOR SUPERFAMILY (MFS) PROFILE DOMAIN-CONTAINING PROTEIN-RELATED"/>
    <property type="match status" value="1"/>
</dbReference>
<dbReference type="GO" id="GO:0005886">
    <property type="term" value="C:plasma membrane"/>
    <property type="evidence" value="ECO:0007669"/>
    <property type="project" value="UniProtKB-SubCell"/>
</dbReference>
<feature type="transmembrane region" description="Helical" evidence="7">
    <location>
        <begin position="411"/>
        <end position="433"/>
    </location>
</feature>
<dbReference type="PANTHER" id="PTHR23502">
    <property type="entry name" value="MAJOR FACILITATOR SUPERFAMILY"/>
    <property type="match status" value="1"/>
</dbReference>
<dbReference type="Gene3D" id="1.20.1250.20">
    <property type="entry name" value="MFS general substrate transporter like domains"/>
    <property type="match status" value="1"/>
</dbReference>
<evidence type="ECO:0000313" key="9">
    <source>
        <dbReference type="EMBL" id="KJZ73471.1"/>
    </source>
</evidence>
<dbReference type="CDD" id="cd17323">
    <property type="entry name" value="MFS_Tpo1_MDR_like"/>
    <property type="match status" value="1"/>
</dbReference>
<keyword evidence="4 7" id="KW-0812">Transmembrane</keyword>
<feature type="transmembrane region" description="Helical" evidence="7">
    <location>
        <begin position="359"/>
        <end position="378"/>
    </location>
</feature>
<keyword evidence="5 7" id="KW-1133">Transmembrane helix</keyword>
<dbReference type="FunFam" id="1.20.1250.20:FF:000082">
    <property type="entry name" value="MFS multidrug transporter, putative"/>
    <property type="match status" value="1"/>
</dbReference>
<feature type="transmembrane region" description="Helical" evidence="7">
    <location>
        <begin position="174"/>
        <end position="197"/>
    </location>
</feature>
<gene>
    <name evidence="9" type="ORF">HIM_07027</name>
</gene>
<dbReference type="GO" id="GO:0022857">
    <property type="term" value="F:transmembrane transporter activity"/>
    <property type="evidence" value="ECO:0007669"/>
    <property type="project" value="InterPro"/>
</dbReference>
<organism evidence="9 10">
    <name type="scientific">Hirsutella minnesotensis 3608</name>
    <dbReference type="NCBI Taxonomy" id="1043627"/>
    <lineage>
        <taxon>Eukaryota</taxon>
        <taxon>Fungi</taxon>
        <taxon>Dikarya</taxon>
        <taxon>Ascomycota</taxon>
        <taxon>Pezizomycotina</taxon>
        <taxon>Sordariomycetes</taxon>
        <taxon>Hypocreomycetidae</taxon>
        <taxon>Hypocreales</taxon>
        <taxon>Ophiocordycipitaceae</taxon>
        <taxon>Hirsutella</taxon>
    </lineage>
</organism>
<dbReference type="AlphaFoldDB" id="A0A0F7ZI69"/>
<feature type="domain" description="Major facilitator superfamily (MFS) profile" evidence="8">
    <location>
        <begin position="47"/>
        <end position="480"/>
    </location>
</feature>
<evidence type="ECO:0000259" key="8">
    <source>
        <dbReference type="PROSITE" id="PS50850"/>
    </source>
</evidence>
<feature type="transmembrane region" description="Helical" evidence="7">
    <location>
        <begin position="83"/>
        <end position="102"/>
    </location>
</feature>
<dbReference type="InterPro" id="IPR011701">
    <property type="entry name" value="MFS"/>
</dbReference>
<evidence type="ECO:0000313" key="10">
    <source>
        <dbReference type="Proteomes" id="UP000054481"/>
    </source>
</evidence>
<reference evidence="9 10" key="1">
    <citation type="journal article" date="2014" name="Genome Biol. Evol.">
        <title>Comparative genomics and transcriptomics analyses reveal divergent lifestyle features of nematode endoparasitic fungus Hirsutella minnesotensis.</title>
        <authorList>
            <person name="Lai Y."/>
            <person name="Liu K."/>
            <person name="Zhang X."/>
            <person name="Zhang X."/>
            <person name="Li K."/>
            <person name="Wang N."/>
            <person name="Shu C."/>
            <person name="Wu Y."/>
            <person name="Wang C."/>
            <person name="Bushley K.E."/>
            <person name="Xiang M."/>
            <person name="Liu X."/>
        </authorList>
    </citation>
    <scope>NUCLEOTIDE SEQUENCE [LARGE SCALE GENOMIC DNA]</scope>
    <source>
        <strain evidence="9 10">3608</strain>
    </source>
</reference>